<reference evidence="1" key="2">
    <citation type="journal article" date="2015" name="Data Brief">
        <title>Shoot transcriptome of the giant reed, Arundo donax.</title>
        <authorList>
            <person name="Barrero R.A."/>
            <person name="Guerrero F.D."/>
            <person name="Moolhuijzen P."/>
            <person name="Goolsby J.A."/>
            <person name="Tidwell J."/>
            <person name="Bellgard S.E."/>
            <person name="Bellgard M.I."/>
        </authorList>
    </citation>
    <scope>NUCLEOTIDE SEQUENCE</scope>
    <source>
        <tissue evidence="1">Shoot tissue taken approximately 20 cm above the soil surface</tissue>
    </source>
</reference>
<protein>
    <submittedName>
        <fullName evidence="1">Uncharacterized protein</fullName>
    </submittedName>
</protein>
<accession>A0A0A9E922</accession>
<dbReference type="AlphaFoldDB" id="A0A0A9E922"/>
<organism evidence="1">
    <name type="scientific">Arundo donax</name>
    <name type="common">Giant reed</name>
    <name type="synonym">Donax arundinaceus</name>
    <dbReference type="NCBI Taxonomy" id="35708"/>
    <lineage>
        <taxon>Eukaryota</taxon>
        <taxon>Viridiplantae</taxon>
        <taxon>Streptophyta</taxon>
        <taxon>Embryophyta</taxon>
        <taxon>Tracheophyta</taxon>
        <taxon>Spermatophyta</taxon>
        <taxon>Magnoliopsida</taxon>
        <taxon>Liliopsida</taxon>
        <taxon>Poales</taxon>
        <taxon>Poaceae</taxon>
        <taxon>PACMAD clade</taxon>
        <taxon>Arundinoideae</taxon>
        <taxon>Arundineae</taxon>
        <taxon>Arundo</taxon>
    </lineage>
</organism>
<name>A0A0A9E922_ARUDO</name>
<evidence type="ECO:0000313" key="1">
    <source>
        <dbReference type="EMBL" id="JAD95518.1"/>
    </source>
</evidence>
<dbReference type="EMBL" id="GBRH01202377">
    <property type="protein sequence ID" value="JAD95518.1"/>
    <property type="molecule type" value="Transcribed_RNA"/>
</dbReference>
<proteinExistence type="predicted"/>
<reference evidence="1" key="1">
    <citation type="submission" date="2014-09" db="EMBL/GenBank/DDBJ databases">
        <authorList>
            <person name="Magalhaes I.L.F."/>
            <person name="Oliveira U."/>
            <person name="Santos F.R."/>
            <person name="Vidigal T.H.D.A."/>
            <person name="Brescovit A.D."/>
            <person name="Santos A.J."/>
        </authorList>
    </citation>
    <scope>NUCLEOTIDE SEQUENCE</scope>
    <source>
        <tissue evidence="1">Shoot tissue taken approximately 20 cm above the soil surface</tissue>
    </source>
</reference>
<sequence length="45" mass="4826">MVQVFIPCPALPSWLLHGRLFSSSSNLIPMFPAAKAATLATAQLQ</sequence>